<keyword evidence="3" id="KW-1185">Reference proteome</keyword>
<dbReference type="EMBL" id="QBLH01003625">
    <property type="protein sequence ID" value="TGZ37005.1"/>
    <property type="molecule type" value="Genomic_DNA"/>
</dbReference>
<name>A0A4S2JLC7_9HYME</name>
<dbReference type="AlphaFoldDB" id="A0A4S2JLC7"/>
<proteinExistence type="predicted"/>
<feature type="region of interest" description="Disordered" evidence="1">
    <location>
        <begin position="88"/>
        <end position="107"/>
    </location>
</feature>
<evidence type="ECO:0000313" key="3">
    <source>
        <dbReference type="Proteomes" id="UP000310200"/>
    </source>
</evidence>
<evidence type="ECO:0000313" key="2">
    <source>
        <dbReference type="EMBL" id="TGZ37005.1"/>
    </source>
</evidence>
<organism evidence="2 3">
    <name type="scientific">Temnothorax longispinosus</name>
    <dbReference type="NCBI Taxonomy" id="300112"/>
    <lineage>
        <taxon>Eukaryota</taxon>
        <taxon>Metazoa</taxon>
        <taxon>Ecdysozoa</taxon>
        <taxon>Arthropoda</taxon>
        <taxon>Hexapoda</taxon>
        <taxon>Insecta</taxon>
        <taxon>Pterygota</taxon>
        <taxon>Neoptera</taxon>
        <taxon>Endopterygota</taxon>
        <taxon>Hymenoptera</taxon>
        <taxon>Apocrita</taxon>
        <taxon>Aculeata</taxon>
        <taxon>Formicoidea</taxon>
        <taxon>Formicidae</taxon>
        <taxon>Myrmicinae</taxon>
        <taxon>Temnothorax</taxon>
    </lineage>
</organism>
<dbReference type="Proteomes" id="UP000310200">
    <property type="component" value="Unassembled WGS sequence"/>
</dbReference>
<feature type="compositionally biased region" description="Polar residues" evidence="1">
    <location>
        <begin position="1"/>
        <end position="14"/>
    </location>
</feature>
<evidence type="ECO:0000256" key="1">
    <source>
        <dbReference type="SAM" id="MobiDB-lite"/>
    </source>
</evidence>
<sequence>MADRTGNATSTTIPQAIGRSTREDEKNQLLITNLWLKLLMGRLMQVQSRIASSCELCNDLNSNIVDSTDDRFRLIDGLHAHRTRAKPFGALDNSNDADGEGRDRYAY</sequence>
<gene>
    <name evidence="2" type="ORF">DBV15_11213</name>
</gene>
<accession>A0A4S2JLC7</accession>
<comment type="caution">
    <text evidence="2">The sequence shown here is derived from an EMBL/GenBank/DDBJ whole genome shotgun (WGS) entry which is preliminary data.</text>
</comment>
<protein>
    <submittedName>
        <fullName evidence="2">Uncharacterized protein</fullName>
    </submittedName>
</protein>
<reference evidence="2 3" key="1">
    <citation type="journal article" date="2019" name="Philos. Trans. R. Soc. Lond., B, Biol. Sci.">
        <title>Ant behaviour and brain gene expression of defending hosts depend on the ecological success of the intruding social parasite.</title>
        <authorList>
            <person name="Kaur R."/>
            <person name="Stoldt M."/>
            <person name="Jongepier E."/>
            <person name="Feldmeyer B."/>
            <person name="Menzel F."/>
            <person name="Bornberg-Bauer E."/>
            <person name="Foitzik S."/>
        </authorList>
    </citation>
    <scope>NUCLEOTIDE SEQUENCE [LARGE SCALE GENOMIC DNA]</scope>
    <source>
        <tissue evidence="2">Whole body</tissue>
    </source>
</reference>
<feature type="region of interest" description="Disordered" evidence="1">
    <location>
        <begin position="1"/>
        <end position="22"/>
    </location>
</feature>